<dbReference type="EMBL" id="MFLC01000005">
    <property type="protein sequence ID" value="OGG55306.1"/>
    <property type="molecule type" value="Genomic_DNA"/>
</dbReference>
<feature type="transmembrane region" description="Helical" evidence="1">
    <location>
        <begin position="20"/>
        <end position="40"/>
    </location>
</feature>
<protein>
    <recommendedName>
        <fullName evidence="4">DUF541 domain-containing protein</fullName>
    </recommendedName>
</protein>
<dbReference type="GO" id="GO:0006974">
    <property type="term" value="P:DNA damage response"/>
    <property type="evidence" value="ECO:0007669"/>
    <property type="project" value="TreeGrafter"/>
</dbReference>
<reference evidence="2 3" key="1">
    <citation type="journal article" date="2016" name="Nat. Commun.">
        <title>Thousands of microbial genomes shed light on interconnected biogeochemical processes in an aquifer system.</title>
        <authorList>
            <person name="Anantharaman K."/>
            <person name="Brown C.T."/>
            <person name="Hug L.A."/>
            <person name="Sharon I."/>
            <person name="Castelle C.J."/>
            <person name="Probst A.J."/>
            <person name="Thomas B.C."/>
            <person name="Singh A."/>
            <person name="Wilkins M.J."/>
            <person name="Karaoz U."/>
            <person name="Brodie E.L."/>
            <person name="Williams K.H."/>
            <person name="Hubbard S.S."/>
            <person name="Banfield J.F."/>
        </authorList>
    </citation>
    <scope>NUCLEOTIDE SEQUENCE [LARGE SCALE GENOMIC DNA]</scope>
</reference>
<dbReference type="PANTHER" id="PTHR34387">
    <property type="entry name" value="SLR1258 PROTEIN"/>
    <property type="match status" value="1"/>
</dbReference>
<proteinExistence type="predicted"/>
<dbReference type="InterPro" id="IPR007497">
    <property type="entry name" value="SIMPL/DUF541"/>
</dbReference>
<sequence>MDQYTPHTQNWTEQFGGKRTGLALLAVLILLTLFLASKIVTEVQEWRYIGSGQNASNTISVQGEGEVFAIPDIATFTFSVIKEGTTATEAQDAATAVANEAIEYLKGQGVEEKDIQTTNYSVYPRYEYPQIQCVTYPCPQGERRLVGFEINQGMSVKVRNTAKAGELLSGIGNLGVEQISGVLFTTDDKDALVREARQKAIQDAREKAARLADDLDVRLVRIVNFNESGAPIYYSRETLDAAVGGMGGDGKSTPNIPVGENRITSQVHIIYEIQ</sequence>
<dbReference type="PANTHER" id="PTHR34387:SF1">
    <property type="entry name" value="PERIPLASMIC IMMUNOGENIC PROTEIN"/>
    <property type="match status" value="1"/>
</dbReference>
<keyword evidence="1" id="KW-1133">Transmembrane helix</keyword>
<comment type="caution">
    <text evidence="2">The sequence shown here is derived from an EMBL/GenBank/DDBJ whole genome shotgun (WGS) entry which is preliminary data.</text>
</comment>
<dbReference type="Gene3D" id="3.30.110.170">
    <property type="entry name" value="Protein of unknown function (DUF541), domain 1"/>
    <property type="match status" value="1"/>
</dbReference>
<dbReference type="AlphaFoldDB" id="A0A1F6D1K1"/>
<dbReference type="Gene3D" id="3.30.70.2970">
    <property type="entry name" value="Protein of unknown function (DUF541), domain 2"/>
    <property type="match status" value="1"/>
</dbReference>
<dbReference type="Proteomes" id="UP000177659">
    <property type="component" value="Unassembled WGS sequence"/>
</dbReference>
<keyword evidence="1" id="KW-0472">Membrane</keyword>
<dbReference type="InterPro" id="IPR052022">
    <property type="entry name" value="26kDa_periplasmic_antigen"/>
</dbReference>
<evidence type="ECO:0000313" key="3">
    <source>
        <dbReference type="Proteomes" id="UP000177659"/>
    </source>
</evidence>
<dbReference type="Pfam" id="PF04402">
    <property type="entry name" value="SIMPL"/>
    <property type="match status" value="1"/>
</dbReference>
<keyword evidence="1" id="KW-0812">Transmembrane</keyword>
<accession>A0A1F6D1K1</accession>
<evidence type="ECO:0008006" key="4">
    <source>
        <dbReference type="Google" id="ProtNLM"/>
    </source>
</evidence>
<evidence type="ECO:0000256" key="1">
    <source>
        <dbReference type="SAM" id="Phobius"/>
    </source>
</evidence>
<name>A0A1F6D1K1_9BACT</name>
<gene>
    <name evidence="2" type="ORF">A3D62_01645</name>
</gene>
<evidence type="ECO:0000313" key="2">
    <source>
        <dbReference type="EMBL" id="OGG55306.1"/>
    </source>
</evidence>
<organism evidence="2 3">
    <name type="scientific">Candidatus Kaiserbacteria bacterium RIFCSPHIGHO2_02_FULL_49_11</name>
    <dbReference type="NCBI Taxonomy" id="1798489"/>
    <lineage>
        <taxon>Bacteria</taxon>
        <taxon>Candidatus Kaiseribacteriota</taxon>
    </lineage>
</organism>